<evidence type="ECO:0000313" key="1">
    <source>
        <dbReference type="EMBL" id="CCF21840.1"/>
    </source>
</evidence>
<protein>
    <submittedName>
        <fullName evidence="1">Uncharacterized protein</fullName>
    </submittedName>
</protein>
<dbReference type="Proteomes" id="UP000010792">
    <property type="component" value="Chromosome"/>
</dbReference>
<organism evidence="1 2">
    <name type="scientific">Pseudorhizobium banfieldiae</name>
    <dbReference type="NCBI Taxonomy" id="1125847"/>
    <lineage>
        <taxon>Bacteria</taxon>
        <taxon>Pseudomonadati</taxon>
        <taxon>Pseudomonadota</taxon>
        <taxon>Alphaproteobacteria</taxon>
        <taxon>Hyphomicrobiales</taxon>
        <taxon>Rhizobiaceae</taxon>
        <taxon>Rhizobium/Agrobacterium group</taxon>
        <taxon>Pseudorhizobium</taxon>
    </lineage>
</organism>
<sequence>MSMTIIYMKRDNIAIRIVKLFLLEKYFQNDFETCLVTVCGFPRPHSVLTFRLGRSDYTCHVWPDTLLRQ</sequence>
<dbReference type="AlphaFoldDB" id="L0NL92"/>
<proteinExistence type="predicted"/>
<dbReference type="EMBL" id="FO082820">
    <property type="protein sequence ID" value="CCF21840.1"/>
    <property type="molecule type" value="Genomic_DNA"/>
</dbReference>
<evidence type="ECO:0000313" key="2">
    <source>
        <dbReference type="Proteomes" id="UP000010792"/>
    </source>
</evidence>
<name>L0NL92_9HYPH</name>
<dbReference type="KEGG" id="rht:NT26_4118"/>
<dbReference type="STRING" id="1125847.NT26_4118"/>
<gene>
    <name evidence="1" type="ORF">NT26_4118</name>
</gene>
<reference evidence="1 2" key="1">
    <citation type="journal article" date="2013" name="Genome Biol. Evol.">
        <title>Life in an arsenic-containing gold mine: genome and physiology of the autotrophic arsenite-oxidizing bacterium rhizobium sp. NT-26.</title>
        <authorList>
            <person name="Andres J."/>
            <person name="Arsene-Ploetze F."/>
            <person name="Barbe V."/>
            <person name="Brochier-Armanet C."/>
            <person name="Cleiss-Arnold J."/>
            <person name="Coppee J.Y."/>
            <person name="Dillies M.A."/>
            <person name="Geist"/>
            <person name="L"/>
            <person name="Joublin A."/>
            <person name="Koechler S."/>
            <person name="Lassalle F."/>
            <person name="Marchal M."/>
            <person name="Medigue C."/>
            <person name="Muller D."/>
            <person name="Nesme X."/>
            <person name="Plewniak F."/>
            <person name="Proux C."/>
            <person name="Ramirez-Bahena M.H."/>
            <person name="Schenowitz C."/>
            <person name="Sismeiro O."/>
            <person name="Vallenet D."/>
            <person name="Santini J.M."/>
            <person name="Bertin P.N."/>
        </authorList>
    </citation>
    <scope>NUCLEOTIDE SEQUENCE [LARGE SCALE GENOMIC DNA]</scope>
    <source>
        <strain evidence="1 2">NT-26</strain>
    </source>
</reference>
<accession>L0NL92</accession>
<keyword evidence="2" id="KW-1185">Reference proteome</keyword>